<dbReference type="Proteomes" id="UP000197783">
    <property type="component" value="Unassembled WGS sequence"/>
</dbReference>
<comment type="similarity">
    <text evidence="2 10">Belongs to the beta sliding clamp family.</text>
</comment>
<dbReference type="InterPro" id="IPR022635">
    <property type="entry name" value="DNA_polIII_beta_C"/>
</dbReference>
<dbReference type="InterPro" id="IPR001001">
    <property type="entry name" value="DNA_polIII_beta"/>
</dbReference>
<evidence type="ECO:0000259" key="13">
    <source>
        <dbReference type="Pfam" id="PF02768"/>
    </source>
</evidence>
<dbReference type="InterPro" id="IPR022634">
    <property type="entry name" value="DNA_polIII_beta_N"/>
</dbReference>
<evidence type="ECO:0000313" key="15">
    <source>
        <dbReference type="Proteomes" id="UP000197783"/>
    </source>
</evidence>
<dbReference type="GO" id="GO:0005737">
    <property type="term" value="C:cytoplasm"/>
    <property type="evidence" value="ECO:0007669"/>
    <property type="project" value="UniProtKB-SubCell"/>
</dbReference>
<proteinExistence type="inferred from homology"/>
<dbReference type="InterPro" id="IPR046938">
    <property type="entry name" value="DNA_clamp_sf"/>
</dbReference>
<dbReference type="PANTHER" id="PTHR30478">
    <property type="entry name" value="DNA POLYMERASE III SUBUNIT BETA"/>
    <property type="match status" value="1"/>
</dbReference>
<dbReference type="SMART" id="SM00480">
    <property type="entry name" value="POL3Bc"/>
    <property type="match status" value="1"/>
</dbReference>
<dbReference type="Pfam" id="PF00712">
    <property type="entry name" value="DNA_pol3_beta"/>
    <property type="match status" value="1"/>
</dbReference>
<keyword evidence="4 10" id="KW-0963">Cytoplasm</keyword>
<dbReference type="Gene3D" id="3.10.150.10">
    <property type="entry name" value="DNA Polymerase III, subunit A, domain 2"/>
    <property type="match status" value="1"/>
</dbReference>
<dbReference type="GO" id="GO:0008408">
    <property type="term" value="F:3'-5' exonuclease activity"/>
    <property type="evidence" value="ECO:0007669"/>
    <property type="project" value="InterPro"/>
</dbReference>
<dbReference type="InterPro" id="IPR022637">
    <property type="entry name" value="DNA_polIII_beta_cen"/>
</dbReference>
<keyword evidence="15" id="KW-1185">Reference proteome</keyword>
<evidence type="ECO:0000256" key="3">
    <source>
        <dbReference type="ARBA" id="ARBA00021035"/>
    </source>
</evidence>
<reference evidence="14 15" key="1">
    <citation type="submission" date="2017-03" db="EMBL/GenBank/DDBJ databases">
        <title>Genome sequence of Sphingomonas mucosissima DSM 17494.</title>
        <authorList>
            <person name="Poehlein A."/>
            <person name="Wuebbeler J.H."/>
            <person name="Steinbuechel A."/>
            <person name="Daniel R."/>
        </authorList>
    </citation>
    <scope>NUCLEOTIDE SEQUENCE [LARGE SCALE GENOMIC DNA]</scope>
    <source>
        <strain evidence="14 15">DSM 17494</strain>
    </source>
</reference>
<dbReference type="AlphaFoldDB" id="A0A245ZR61"/>
<dbReference type="CDD" id="cd00140">
    <property type="entry name" value="beta_clamp"/>
    <property type="match status" value="1"/>
</dbReference>
<feature type="domain" description="DNA polymerase III beta sliding clamp central" evidence="12">
    <location>
        <begin position="143"/>
        <end position="262"/>
    </location>
</feature>
<evidence type="ECO:0000256" key="8">
    <source>
        <dbReference type="ARBA" id="ARBA00022932"/>
    </source>
</evidence>
<keyword evidence="7 10" id="KW-0235">DNA replication</keyword>
<dbReference type="GO" id="GO:0003887">
    <property type="term" value="F:DNA-directed DNA polymerase activity"/>
    <property type="evidence" value="ECO:0007669"/>
    <property type="project" value="UniProtKB-UniRule"/>
</dbReference>
<evidence type="ECO:0000256" key="6">
    <source>
        <dbReference type="ARBA" id="ARBA00022695"/>
    </source>
</evidence>
<dbReference type="GO" id="GO:0006271">
    <property type="term" value="P:DNA strand elongation involved in DNA replication"/>
    <property type="evidence" value="ECO:0007669"/>
    <property type="project" value="TreeGrafter"/>
</dbReference>
<dbReference type="EMBL" id="NBBJ01000001">
    <property type="protein sequence ID" value="OWK32224.1"/>
    <property type="molecule type" value="Genomic_DNA"/>
</dbReference>
<keyword evidence="8 10" id="KW-0239">DNA-directed DNA polymerase</keyword>
<dbReference type="NCBIfam" id="TIGR00663">
    <property type="entry name" value="dnan"/>
    <property type="match status" value="1"/>
</dbReference>
<accession>A0A245ZR61</accession>
<dbReference type="PANTHER" id="PTHR30478:SF0">
    <property type="entry name" value="BETA SLIDING CLAMP"/>
    <property type="match status" value="1"/>
</dbReference>
<evidence type="ECO:0000256" key="10">
    <source>
        <dbReference type="PIRNR" id="PIRNR000804"/>
    </source>
</evidence>
<dbReference type="Pfam" id="PF02768">
    <property type="entry name" value="DNA_pol3_beta_3"/>
    <property type="match status" value="1"/>
</dbReference>
<name>A0A245ZR61_9SPHN</name>
<evidence type="ECO:0000313" key="14">
    <source>
        <dbReference type="EMBL" id="OWK32224.1"/>
    </source>
</evidence>
<evidence type="ECO:0000259" key="12">
    <source>
        <dbReference type="Pfam" id="PF02767"/>
    </source>
</evidence>
<dbReference type="GO" id="GO:0009360">
    <property type="term" value="C:DNA polymerase III complex"/>
    <property type="evidence" value="ECO:0007669"/>
    <property type="project" value="InterPro"/>
</dbReference>
<protein>
    <recommendedName>
        <fullName evidence="3 10">Beta sliding clamp</fullName>
    </recommendedName>
</protein>
<evidence type="ECO:0000256" key="5">
    <source>
        <dbReference type="ARBA" id="ARBA00022679"/>
    </source>
</evidence>
<organism evidence="14 15">
    <name type="scientific">Sphingomonas mucosissima</name>
    <dbReference type="NCBI Taxonomy" id="370959"/>
    <lineage>
        <taxon>Bacteria</taxon>
        <taxon>Pseudomonadati</taxon>
        <taxon>Pseudomonadota</taxon>
        <taxon>Alphaproteobacteria</taxon>
        <taxon>Sphingomonadales</taxon>
        <taxon>Sphingomonadaceae</taxon>
        <taxon>Sphingomonas</taxon>
    </lineage>
</organism>
<evidence type="ECO:0000259" key="11">
    <source>
        <dbReference type="Pfam" id="PF00712"/>
    </source>
</evidence>
<evidence type="ECO:0000256" key="9">
    <source>
        <dbReference type="ARBA" id="ARBA00023125"/>
    </source>
</evidence>
<evidence type="ECO:0000256" key="7">
    <source>
        <dbReference type="ARBA" id="ARBA00022705"/>
    </source>
</evidence>
<dbReference type="Pfam" id="PF02767">
    <property type="entry name" value="DNA_pol3_beta_2"/>
    <property type="match status" value="1"/>
</dbReference>
<comment type="subcellular location">
    <subcellularLocation>
        <location evidence="1 10">Cytoplasm</location>
    </subcellularLocation>
</comment>
<feature type="domain" description="DNA polymerase III beta sliding clamp C-terminal" evidence="13">
    <location>
        <begin position="265"/>
        <end position="384"/>
    </location>
</feature>
<gene>
    <name evidence="14" type="primary">dnaN</name>
    <name evidence="14" type="ORF">SPMU_05460</name>
</gene>
<feature type="domain" description="DNA polymerase III beta sliding clamp N-terminal" evidence="11">
    <location>
        <begin position="14"/>
        <end position="132"/>
    </location>
</feature>
<keyword evidence="9" id="KW-0238">DNA-binding</keyword>
<comment type="subunit">
    <text evidence="10">Forms a ring-shaped head-to-tail homodimer around DNA.</text>
</comment>
<evidence type="ECO:0000256" key="4">
    <source>
        <dbReference type="ARBA" id="ARBA00022490"/>
    </source>
</evidence>
<evidence type="ECO:0000256" key="2">
    <source>
        <dbReference type="ARBA" id="ARBA00010752"/>
    </source>
</evidence>
<dbReference type="PIRSF" id="PIRSF000804">
    <property type="entry name" value="DNA_pol_III_b"/>
    <property type="match status" value="1"/>
</dbReference>
<comment type="function">
    <text evidence="10">Confers DNA tethering and processivity to DNA polymerases and other proteins. Acts as a clamp, forming a ring around DNA (a reaction catalyzed by the clamp-loading complex) which diffuses in an ATP-independent manner freely and bidirectionally along dsDNA. Initially characterized for its ability to contact the catalytic subunit of DNA polymerase III (Pol III), a complex, multichain enzyme responsible for most of the replicative synthesis in bacteria; Pol III exhibits 3'-5' exonuclease proofreading activity. The beta chain is required for initiation of replication as well as for processivity of DNA replication.</text>
</comment>
<comment type="caution">
    <text evidence="14">The sequence shown here is derived from an EMBL/GenBank/DDBJ whole genome shotgun (WGS) entry which is preliminary data.</text>
</comment>
<keyword evidence="5 10" id="KW-0808">Transferase</keyword>
<evidence type="ECO:0000256" key="1">
    <source>
        <dbReference type="ARBA" id="ARBA00004496"/>
    </source>
</evidence>
<keyword evidence="6 10" id="KW-0548">Nucleotidyltransferase</keyword>
<dbReference type="Gene3D" id="3.70.10.10">
    <property type="match status" value="1"/>
</dbReference>
<sequence>MPLVESCGPGDEVMKATIERATLLKGLSHVQSVVERRNTIPILSNVLIEATAEGALRLMATDLDLQINESVAAAVDQPGATTVSAHTLFDIARKLPEGAQVSLTAADGRMTIVAGRARFSLGTLPRDDFPVIAEGELPTQFEMPAEALKQIIDKTRFAISTEETRYYLNGIFLHVSEDGGSQPVLKAAATDGHRLARVTLPRPDGAENMPDVIVPRKCVAELRKLLDEVDGSVGVSLSGTKIRFDLGKAILTSKLIDGTFPDYSRVIPTGNDKILKLDPSAFMEGVDRVSTIATEKTRAVKMALDRDKITLSVTSPENGTAAEEVPGEYVAAPFEIGFNSRYLMDILGQIDGDLVEVHLADAAAPTLIRENDKAPALYVLMPMRV</sequence>
<dbReference type="SUPFAM" id="SSF55979">
    <property type="entry name" value="DNA clamp"/>
    <property type="match status" value="3"/>
</dbReference>
<dbReference type="GO" id="GO:0003677">
    <property type="term" value="F:DNA binding"/>
    <property type="evidence" value="ECO:0007669"/>
    <property type="project" value="UniProtKB-UniRule"/>
</dbReference>